<dbReference type="EMBL" id="JYIV01000009">
    <property type="protein sequence ID" value="KJL26696.1"/>
    <property type="molecule type" value="Genomic_DNA"/>
</dbReference>
<feature type="signal peptide" evidence="1">
    <location>
        <begin position="1"/>
        <end position="26"/>
    </location>
</feature>
<dbReference type="AlphaFoldDB" id="A0A0F0L5A7"/>
<name>A0A0F0L5A7_9MICO</name>
<feature type="chain" id="PRO_5002445084" description="Alpha/beta hydrolase" evidence="1">
    <location>
        <begin position="27"/>
        <end position="247"/>
    </location>
</feature>
<sequence length="247" mass="25961">MTKNLRAMRRCTIGASLAIALSTAAAGCSTPDQQSFPVSVNGTEFTTTWTDVADDTDLLGVAVLFSDGMGASDDTLRQELHHSALATVAVSQRGGADPAGVRGVLTEIEKRAVSRPLCVIGVGDAGTPIWSVLSNSDAPVIAAVLVDSPLPRGSVDYASFNQVSVRGIYAENSHAYENDFQVNHEGMQAVNTPHDFLVFGGDSGDRFFDSSSPGFHEPTVAAAVDGIADWCATRITLGRVETADHLH</sequence>
<evidence type="ECO:0008006" key="4">
    <source>
        <dbReference type="Google" id="ProtNLM"/>
    </source>
</evidence>
<comment type="caution">
    <text evidence="2">The sequence shown here is derived from an EMBL/GenBank/DDBJ whole genome shotgun (WGS) entry which is preliminary data.</text>
</comment>
<gene>
    <name evidence="2" type="ORF">RN51_00117</name>
</gene>
<dbReference type="RefSeq" id="WP_156149048.1">
    <property type="nucleotide sequence ID" value="NZ_JYIV01000009.1"/>
</dbReference>
<evidence type="ECO:0000313" key="2">
    <source>
        <dbReference type="EMBL" id="KJL26696.1"/>
    </source>
</evidence>
<organism evidence="2 3">
    <name type="scientific">Microbacterium oxydans</name>
    <dbReference type="NCBI Taxonomy" id="82380"/>
    <lineage>
        <taxon>Bacteria</taxon>
        <taxon>Bacillati</taxon>
        <taxon>Actinomycetota</taxon>
        <taxon>Actinomycetes</taxon>
        <taxon>Micrococcales</taxon>
        <taxon>Microbacteriaceae</taxon>
        <taxon>Microbacterium</taxon>
    </lineage>
</organism>
<reference evidence="2 3" key="1">
    <citation type="submission" date="2015-02" db="EMBL/GenBank/DDBJ databases">
        <title>Draft genome sequences of ten Microbacterium spp. with emphasis on heavy metal contaminated environments.</title>
        <authorList>
            <person name="Corretto E."/>
        </authorList>
    </citation>
    <scope>NUCLEOTIDE SEQUENCE [LARGE SCALE GENOMIC DNA]</scope>
    <source>
        <strain evidence="2 3">BEL163</strain>
    </source>
</reference>
<protein>
    <recommendedName>
        <fullName evidence="4">Alpha/beta hydrolase</fullName>
    </recommendedName>
</protein>
<evidence type="ECO:0000256" key="1">
    <source>
        <dbReference type="SAM" id="SignalP"/>
    </source>
</evidence>
<keyword evidence="1" id="KW-0732">Signal</keyword>
<proteinExistence type="predicted"/>
<dbReference type="PATRIC" id="fig|82380.10.peg.115"/>
<dbReference type="PROSITE" id="PS51257">
    <property type="entry name" value="PROKAR_LIPOPROTEIN"/>
    <property type="match status" value="1"/>
</dbReference>
<accession>A0A0F0L5A7</accession>
<dbReference type="OrthoDB" id="9957537at2"/>
<evidence type="ECO:0000313" key="3">
    <source>
        <dbReference type="Proteomes" id="UP000033725"/>
    </source>
</evidence>
<dbReference type="Proteomes" id="UP000033725">
    <property type="component" value="Unassembled WGS sequence"/>
</dbReference>